<reference evidence="2" key="1">
    <citation type="journal article" date="2017" name="Nat. Ecol. Evol.">
        <title>Genome expansion and lineage-specific genetic innovations in the forest pathogenic fungi Armillaria.</title>
        <authorList>
            <person name="Sipos G."/>
            <person name="Prasanna A.N."/>
            <person name="Walter M.C."/>
            <person name="O'Connor E."/>
            <person name="Balint B."/>
            <person name="Krizsan K."/>
            <person name="Kiss B."/>
            <person name="Hess J."/>
            <person name="Varga T."/>
            <person name="Slot J."/>
            <person name="Riley R."/>
            <person name="Boka B."/>
            <person name="Rigling D."/>
            <person name="Barry K."/>
            <person name="Lee J."/>
            <person name="Mihaltcheva S."/>
            <person name="LaButti K."/>
            <person name="Lipzen A."/>
            <person name="Waldron R."/>
            <person name="Moloney N.M."/>
            <person name="Sperisen C."/>
            <person name="Kredics L."/>
            <person name="Vagvoelgyi C."/>
            <person name="Patrignani A."/>
            <person name="Fitzpatrick D."/>
            <person name="Nagy I."/>
            <person name="Doyle S."/>
            <person name="Anderson J.B."/>
            <person name="Grigoriev I.V."/>
            <person name="Gueldener U."/>
            <person name="Muensterkoetter M."/>
            <person name="Nagy L.G."/>
        </authorList>
    </citation>
    <scope>NUCLEOTIDE SEQUENCE [LARGE SCALE GENOMIC DNA]</scope>
    <source>
        <strain evidence="2">28-4</strain>
    </source>
</reference>
<proteinExistence type="predicted"/>
<dbReference type="EMBL" id="KZ293462">
    <property type="protein sequence ID" value="PBK62956.1"/>
    <property type="molecule type" value="Genomic_DNA"/>
</dbReference>
<evidence type="ECO:0000313" key="2">
    <source>
        <dbReference type="Proteomes" id="UP000218334"/>
    </source>
</evidence>
<keyword evidence="2" id="KW-1185">Reference proteome</keyword>
<gene>
    <name evidence="1" type="ORF">ARMSODRAFT_558983</name>
</gene>
<accession>A0A2H3BIR4</accession>
<evidence type="ECO:0000313" key="1">
    <source>
        <dbReference type="EMBL" id="PBK62956.1"/>
    </source>
</evidence>
<sequence length="204" mass="23361">MMPSCELWYSSLILRPEINHRTAKEQEKAYLLRADQGTLVKVPFAFLLCTNYSEQLICLLLLFSRIPFPLTTSLRRETGCLVGGPKKTSSNRGESQAALPQSLHVCSTRSHLHFFVLTPSILGWLHPTFVLHGRATRSLEYKLRKALCRGIGNQSNQTHFYRRLTLCTVLYHHLRVLQAHVVRHSRGPEAVISKTPQEEESWEL</sequence>
<dbReference type="AlphaFoldDB" id="A0A2H3BIR4"/>
<dbReference type="Proteomes" id="UP000218334">
    <property type="component" value="Unassembled WGS sequence"/>
</dbReference>
<organism evidence="1 2">
    <name type="scientific">Armillaria solidipes</name>
    <dbReference type="NCBI Taxonomy" id="1076256"/>
    <lineage>
        <taxon>Eukaryota</taxon>
        <taxon>Fungi</taxon>
        <taxon>Dikarya</taxon>
        <taxon>Basidiomycota</taxon>
        <taxon>Agaricomycotina</taxon>
        <taxon>Agaricomycetes</taxon>
        <taxon>Agaricomycetidae</taxon>
        <taxon>Agaricales</taxon>
        <taxon>Marasmiineae</taxon>
        <taxon>Physalacriaceae</taxon>
        <taxon>Armillaria</taxon>
    </lineage>
</organism>
<name>A0A2H3BIR4_9AGAR</name>
<protein>
    <submittedName>
        <fullName evidence="1">Uncharacterized protein</fullName>
    </submittedName>
</protein>